<dbReference type="Proteomes" id="UP000026960">
    <property type="component" value="Chromosome 8"/>
</dbReference>
<organism evidence="3">
    <name type="scientific">Oryza barthii</name>
    <dbReference type="NCBI Taxonomy" id="65489"/>
    <lineage>
        <taxon>Eukaryota</taxon>
        <taxon>Viridiplantae</taxon>
        <taxon>Streptophyta</taxon>
        <taxon>Embryophyta</taxon>
        <taxon>Tracheophyta</taxon>
        <taxon>Spermatophyta</taxon>
        <taxon>Magnoliopsida</taxon>
        <taxon>Liliopsida</taxon>
        <taxon>Poales</taxon>
        <taxon>Poaceae</taxon>
        <taxon>BOP clade</taxon>
        <taxon>Oryzoideae</taxon>
        <taxon>Oryzeae</taxon>
        <taxon>Oryzinae</taxon>
        <taxon>Oryza</taxon>
    </lineage>
</organism>
<dbReference type="PaxDb" id="65489-OBART08G03350.1"/>
<accession>A0A0D3GWH5</accession>
<protein>
    <submittedName>
        <fullName evidence="3">Uncharacterized protein</fullName>
    </submittedName>
</protein>
<dbReference type="Gramene" id="OBART08G03350.1">
    <property type="protein sequence ID" value="OBART08G03350.1"/>
    <property type="gene ID" value="OBART08G03350"/>
</dbReference>
<evidence type="ECO:0000256" key="2">
    <source>
        <dbReference type="SAM" id="SignalP"/>
    </source>
</evidence>
<dbReference type="EnsemblPlants" id="OBART08G03350.1">
    <property type="protein sequence ID" value="OBART08G03350.1"/>
    <property type="gene ID" value="OBART08G03350"/>
</dbReference>
<keyword evidence="2" id="KW-0732">Signal</keyword>
<dbReference type="HOGENOM" id="CLU_1672040_0_0_1"/>
<dbReference type="STRING" id="65489.A0A0D3GWH5"/>
<feature type="region of interest" description="Disordered" evidence="1">
    <location>
        <begin position="68"/>
        <end position="158"/>
    </location>
</feature>
<keyword evidence="4" id="KW-1185">Reference proteome</keyword>
<evidence type="ECO:0000313" key="3">
    <source>
        <dbReference type="EnsemblPlants" id="OBART08G03350.1"/>
    </source>
</evidence>
<evidence type="ECO:0000256" key="1">
    <source>
        <dbReference type="SAM" id="MobiDB-lite"/>
    </source>
</evidence>
<evidence type="ECO:0000313" key="4">
    <source>
        <dbReference type="Proteomes" id="UP000026960"/>
    </source>
</evidence>
<name>A0A0D3GWH5_9ORYZ</name>
<dbReference type="AlphaFoldDB" id="A0A0D3GWH5"/>
<feature type="compositionally biased region" description="Low complexity" evidence="1">
    <location>
        <begin position="107"/>
        <end position="122"/>
    </location>
</feature>
<sequence>MRCSCMVCLLLFFLLHLSVCHATSRNHRRLFAAAPAASPSTAALYGDDDITAAMHVWRSPRRYMRAAAEEQWGSPAPAPLPDGALGLQPGGVEGAAAAARTTEEEAAGAGAAMAPFPAAADVGGKDDGDSGDGGGSDGAADDAGVDYAPPKTHPPSHN</sequence>
<feature type="signal peptide" evidence="2">
    <location>
        <begin position="1"/>
        <end position="22"/>
    </location>
</feature>
<reference evidence="3" key="2">
    <citation type="submission" date="2015-03" db="UniProtKB">
        <authorList>
            <consortium name="EnsemblPlants"/>
        </authorList>
    </citation>
    <scope>IDENTIFICATION</scope>
</reference>
<reference evidence="3" key="1">
    <citation type="journal article" date="2009" name="Rice">
        <title>De Novo Next Generation Sequencing of Plant Genomes.</title>
        <authorList>
            <person name="Rounsley S."/>
            <person name="Marri P.R."/>
            <person name="Yu Y."/>
            <person name="He R."/>
            <person name="Sisneros N."/>
            <person name="Goicoechea J.L."/>
            <person name="Lee S.J."/>
            <person name="Angelova A."/>
            <person name="Kudrna D."/>
            <person name="Luo M."/>
            <person name="Affourtit J."/>
            <person name="Desany B."/>
            <person name="Knight J."/>
            <person name="Niazi F."/>
            <person name="Egholm M."/>
            <person name="Wing R.A."/>
        </authorList>
    </citation>
    <scope>NUCLEOTIDE SEQUENCE [LARGE SCALE GENOMIC DNA]</scope>
    <source>
        <strain evidence="3">cv. IRGC 105608</strain>
    </source>
</reference>
<proteinExistence type="predicted"/>
<dbReference type="eggNOG" id="ENOG502R5WW">
    <property type="taxonomic scope" value="Eukaryota"/>
</dbReference>
<feature type="chain" id="PRO_5002272882" evidence="2">
    <location>
        <begin position="23"/>
        <end position="158"/>
    </location>
</feature>